<accession>A0A140B452</accession>
<name>A0A140B452_CLOBO</name>
<dbReference type="RefSeq" id="WP_172688122.1">
    <property type="nucleotide sequence ID" value="NZ_KT901798.1"/>
</dbReference>
<evidence type="ECO:0000313" key="1">
    <source>
        <dbReference type="EMBL" id="ALP69016.1"/>
    </source>
</evidence>
<geneLocation type="plasmid" evidence="1">
    <name>pGA0702E1CS</name>
</geneLocation>
<dbReference type="AlphaFoldDB" id="A0A140B452"/>
<keyword evidence="1" id="KW-0614">Plasmid</keyword>
<sequence length="185" mass="22090">MANKSEIVYHNPITEQDMNKSEYSLFNKALQFQKKYFQDIENVILMNVSEEEKRFMPTQVVDFYEWKFNVVDKNDSFVGECTGFWKVINIVPSRINNRILLHEMIHAYESILSDYKIEHEYLIVKLYQKLLPKIPNLIEIIEVDINKDNREHTVFFLLKSLVIDLELKLPIGSIYGYGREELYKK</sequence>
<proteinExistence type="predicted"/>
<dbReference type="EMBL" id="KT901798">
    <property type="protein sequence ID" value="ALP69016.1"/>
    <property type="molecule type" value="Genomic_DNA"/>
</dbReference>
<reference evidence="1" key="1">
    <citation type="journal article" date="2016" name="Genome Biol. Evol.">
        <title>Evolution of chromosomal Clostridium botulinum type E neurotoxin gene clusters: evidence provided by their rare plasmid borne counterparts.</title>
        <authorList>
            <person name="Carter A.T."/>
            <person name="Austin J.W."/>
            <person name="Weedmark K.A."/>
            <person name="Peck M.W."/>
        </authorList>
    </citation>
    <scope>NUCLEOTIDE SEQUENCE</scope>
    <source>
        <strain evidence="1">GA0702E1CS</strain>
        <plasmid evidence="1">pGA0702E1CS</plasmid>
    </source>
</reference>
<protein>
    <submittedName>
        <fullName evidence="1">Uncharacterized protein</fullName>
    </submittedName>
</protein>
<organism evidence="1">
    <name type="scientific">Clostridium botulinum</name>
    <dbReference type="NCBI Taxonomy" id="1491"/>
    <lineage>
        <taxon>Bacteria</taxon>
        <taxon>Bacillati</taxon>
        <taxon>Bacillota</taxon>
        <taxon>Clostridia</taxon>
        <taxon>Eubacteriales</taxon>
        <taxon>Clostridiaceae</taxon>
        <taxon>Clostridium</taxon>
    </lineage>
</organism>